<dbReference type="InterPro" id="IPR033437">
    <property type="entry name" value="DUF5130"/>
</dbReference>
<protein>
    <submittedName>
        <fullName evidence="1">DUF5130 domain-containing protein</fullName>
    </submittedName>
</protein>
<dbReference type="Gene3D" id="3.10.310.50">
    <property type="match status" value="1"/>
</dbReference>
<keyword evidence="2" id="KW-1185">Reference proteome</keyword>
<dbReference type="AlphaFoldDB" id="A0A7K3LVR8"/>
<organism evidence="1 2">
    <name type="scientific">Gordonia desulfuricans</name>
    <dbReference type="NCBI Taxonomy" id="89051"/>
    <lineage>
        <taxon>Bacteria</taxon>
        <taxon>Bacillati</taxon>
        <taxon>Actinomycetota</taxon>
        <taxon>Actinomycetes</taxon>
        <taxon>Mycobacteriales</taxon>
        <taxon>Gordoniaceae</taxon>
        <taxon>Gordonia</taxon>
    </lineage>
</organism>
<dbReference type="EMBL" id="JAADZU010000117">
    <property type="protein sequence ID" value="NDK92380.1"/>
    <property type="molecule type" value="Genomic_DNA"/>
</dbReference>
<reference evidence="1 2" key="1">
    <citation type="submission" date="2020-01" db="EMBL/GenBank/DDBJ databases">
        <title>Investigation of new actinobacteria for the biodesulphurisation of diesel fuel.</title>
        <authorList>
            <person name="Athi Narayanan S.M."/>
        </authorList>
    </citation>
    <scope>NUCLEOTIDE SEQUENCE [LARGE SCALE GENOMIC DNA]</scope>
    <source>
        <strain evidence="1 2">213E</strain>
    </source>
</reference>
<evidence type="ECO:0000313" key="1">
    <source>
        <dbReference type="EMBL" id="NDK92380.1"/>
    </source>
</evidence>
<proteinExistence type="predicted"/>
<accession>A0A7K3LVR8</accession>
<dbReference type="Proteomes" id="UP000466307">
    <property type="component" value="Unassembled WGS sequence"/>
</dbReference>
<evidence type="ECO:0000313" key="2">
    <source>
        <dbReference type="Proteomes" id="UP000466307"/>
    </source>
</evidence>
<comment type="caution">
    <text evidence="1">The sequence shown here is derived from an EMBL/GenBank/DDBJ whole genome shotgun (WGS) entry which is preliminary data.</text>
</comment>
<gene>
    <name evidence="1" type="ORF">GYA93_22880</name>
</gene>
<name>A0A7K3LVR8_9ACTN</name>
<dbReference type="Pfam" id="PF17174">
    <property type="entry name" value="DUF5130"/>
    <property type="match status" value="1"/>
</dbReference>
<sequence length="169" mass="17247">MEARPVASGDVTQVQAAGEVKLSPVTALPMGTVITNSGRVSAARFPGQTPDTPPFSQSELIALDDALKAASEKALVRFSVYIGDLGTDPVDEARKVLSKAPEPANGALIAVSPNSHDVVVVSGEKVADRVNDRVAQLGVTAAIGSFRTGHLIDGLIAALHVVATAAASN</sequence>